<feature type="domain" description="Rhodanese" evidence="1">
    <location>
        <begin position="45"/>
        <end position="135"/>
    </location>
</feature>
<dbReference type="OrthoDB" id="1445766at2"/>
<dbReference type="PROSITE" id="PS50206">
    <property type="entry name" value="RHODANESE_3"/>
    <property type="match status" value="1"/>
</dbReference>
<dbReference type="AlphaFoldDB" id="A0A2I6S4Q0"/>
<gene>
    <name evidence="2" type="ORF">C0099_04315</name>
</gene>
<dbReference type="InterPro" id="IPR050229">
    <property type="entry name" value="GlpE_sulfurtransferase"/>
</dbReference>
<dbReference type="SMART" id="SM00450">
    <property type="entry name" value="RHOD"/>
    <property type="match status" value="1"/>
</dbReference>
<reference evidence="2 3" key="1">
    <citation type="submission" date="2018-01" db="EMBL/GenBank/DDBJ databases">
        <authorList>
            <person name="Fu G.-Y."/>
        </authorList>
    </citation>
    <scope>NUCLEOTIDE SEQUENCE [LARGE SCALE GENOMIC DNA]</scope>
    <source>
        <strain evidence="2 3">SY39</strain>
    </source>
</reference>
<dbReference type="Gene3D" id="3.40.250.10">
    <property type="entry name" value="Rhodanese-like domain"/>
    <property type="match status" value="1"/>
</dbReference>
<protein>
    <submittedName>
        <fullName evidence="2">Rhodanese-like domain-containing protein</fullName>
    </submittedName>
</protein>
<evidence type="ECO:0000313" key="2">
    <source>
        <dbReference type="EMBL" id="AUN94232.1"/>
    </source>
</evidence>
<dbReference type="InterPro" id="IPR036873">
    <property type="entry name" value="Rhodanese-like_dom_sf"/>
</dbReference>
<dbReference type="RefSeq" id="WP_102246303.1">
    <property type="nucleotide sequence ID" value="NZ_CP025682.1"/>
</dbReference>
<proteinExistence type="predicted"/>
<dbReference type="KEGG" id="atw:C0099_04315"/>
<organism evidence="2 3">
    <name type="scientific">Pseudazoarcus pumilus</name>
    <dbReference type="NCBI Taxonomy" id="2067960"/>
    <lineage>
        <taxon>Bacteria</taxon>
        <taxon>Pseudomonadati</taxon>
        <taxon>Pseudomonadota</taxon>
        <taxon>Betaproteobacteria</taxon>
        <taxon>Rhodocyclales</taxon>
        <taxon>Zoogloeaceae</taxon>
        <taxon>Pseudazoarcus</taxon>
    </lineage>
</organism>
<dbReference type="InterPro" id="IPR001763">
    <property type="entry name" value="Rhodanese-like_dom"/>
</dbReference>
<sequence>MEFLAEHWQWTLLALASSTFLIVDTIRQATDRSSLAPLDVTQKINREDAVVIDVREQGEYAQGHIPNAHHFPLSEFDRRMAELNKFKDAPLIVCCATGNRSRSVLTKLRQAGFEKVFNLKGGIAEWEKGGQPLATGRKAKGKK</sequence>
<dbReference type="Pfam" id="PF00581">
    <property type="entry name" value="Rhodanese"/>
    <property type="match status" value="1"/>
</dbReference>
<dbReference type="Proteomes" id="UP000242205">
    <property type="component" value="Chromosome"/>
</dbReference>
<dbReference type="CDD" id="cd00158">
    <property type="entry name" value="RHOD"/>
    <property type="match status" value="1"/>
</dbReference>
<accession>A0A2I6S4Q0</accession>
<keyword evidence="3" id="KW-1185">Reference proteome</keyword>
<name>A0A2I6S4Q0_9RHOO</name>
<evidence type="ECO:0000259" key="1">
    <source>
        <dbReference type="PROSITE" id="PS50206"/>
    </source>
</evidence>
<dbReference type="PANTHER" id="PTHR43031:SF18">
    <property type="entry name" value="RHODANESE-RELATED SULFURTRANSFERASES"/>
    <property type="match status" value="1"/>
</dbReference>
<evidence type="ECO:0000313" key="3">
    <source>
        <dbReference type="Proteomes" id="UP000242205"/>
    </source>
</evidence>
<dbReference type="EMBL" id="CP025682">
    <property type="protein sequence ID" value="AUN94232.1"/>
    <property type="molecule type" value="Genomic_DNA"/>
</dbReference>
<dbReference type="SUPFAM" id="SSF52821">
    <property type="entry name" value="Rhodanese/Cell cycle control phosphatase"/>
    <property type="match status" value="1"/>
</dbReference>
<dbReference type="PANTHER" id="PTHR43031">
    <property type="entry name" value="FAD-DEPENDENT OXIDOREDUCTASE"/>
    <property type="match status" value="1"/>
</dbReference>